<dbReference type="GO" id="GO:0016787">
    <property type="term" value="F:hydrolase activity"/>
    <property type="evidence" value="ECO:0007669"/>
    <property type="project" value="UniProtKB-KW"/>
</dbReference>
<dbReference type="SUPFAM" id="SSF56784">
    <property type="entry name" value="HAD-like"/>
    <property type="match status" value="1"/>
</dbReference>
<dbReference type="SFLD" id="SFLDS00003">
    <property type="entry name" value="Haloacid_Dehalogenase"/>
    <property type="match status" value="1"/>
</dbReference>
<protein>
    <submittedName>
        <fullName evidence="1">HAD-superfamily hydrolase, subfamily IA, variant 3</fullName>
    </submittedName>
</protein>
<evidence type="ECO:0000313" key="1">
    <source>
        <dbReference type="EMBL" id="ADJ27701.1"/>
    </source>
</evidence>
<proteinExistence type="predicted"/>
<organism evidence="1 2">
    <name type="scientific">Nitrosococcus watsoni (strain C-113)</name>
    <dbReference type="NCBI Taxonomy" id="105559"/>
    <lineage>
        <taxon>Bacteria</taxon>
        <taxon>Pseudomonadati</taxon>
        <taxon>Pseudomonadota</taxon>
        <taxon>Gammaproteobacteria</taxon>
        <taxon>Chromatiales</taxon>
        <taxon>Chromatiaceae</taxon>
        <taxon>Nitrosococcus</taxon>
    </lineage>
</organism>
<dbReference type="OrthoDB" id="9782449at2"/>
<dbReference type="Gene3D" id="1.10.150.240">
    <property type="entry name" value="Putative phosphatase, domain 2"/>
    <property type="match status" value="1"/>
</dbReference>
<dbReference type="InterPro" id="IPR006439">
    <property type="entry name" value="HAD-SF_hydro_IA"/>
</dbReference>
<dbReference type="KEGG" id="nwa:Nwat_0747"/>
<gene>
    <name evidence="1" type="ordered locus">Nwat_0747</name>
</gene>
<sequence length="255" mass="28468">MKLKALIFDLDGTLAETERDGHRVAFNRAFDEAGIGWHWDGVLYGQLLTVTGGKERIRYYLEQYQQDFCPPEALDEFIAKLHQAKTQHYIELLKKRGVPLRPGILRLFHTAREQGLRLAIATTTTPENVTALLSTSIGRHALDWFDCIAAGDVVKAKKPAPDIYSYCLEQLQLEASECLAFEDSANGVRAAVEAGVKVVVTVNDYTRDEDFTGAALILNHLGEPDQPCQILNGKLNGFAYVTVEFLRRLSGETEQ</sequence>
<dbReference type="RefSeq" id="WP_013219806.1">
    <property type="nucleotide sequence ID" value="NC_014315.1"/>
</dbReference>
<dbReference type="CDD" id="cd07528">
    <property type="entry name" value="HAD_CbbY-like"/>
    <property type="match status" value="1"/>
</dbReference>
<dbReference type="HOGENOM" id="CLU_045011_0_2_6"/>
<dbReference type="PRINTS" id="PR00413">
    <property type="entry name" value="HADHALOGNASE"/>
</dbReference>
<reference evidence="1 2" key="1">
    <citation type="submission" date="2010-06" db="EMBL/GenBank/DDBJ databases">
        <title>Complete sequence of chromosome of Nitrosococcus watsoni C-113.</title>
        <authorList>
            <consortium name="US DOE Joint Genome Institute"/>
            <person name="Lucas S."/>
            <person name="Copeland A."/>
            <person name="Lapidus A."/>
            <person name="Cheng J.-F."/>
            <person name="Bruce D."/>
            <person name="Goodwin L."/>
            <person name="Pitluck S."/>
            <person name="Malfatti S.A."/>
            <person name="Chain P.S.G."/>
            <person name="Land M."/>
            <person name="Hauser L."/>
            <person name="Kyrpides N."/>
            <person name="Ivanova N."/>
            <person name="Cambell M.A."/>
            <person name="Heidelberg J.F."/>
            <person name="Klotz M.G."/>
            <person name="Woyke T."/>
        </authorList>
    </citation>
    <scope>NUCLEOTIDE SEQUENCE [LARGE SCALE GENOMIC DNA]</scope>
    <source>
        <strain evidence="1 2">C-113</strain>
    </source>
</reference>
<dbReference type="NCBIfam" id="TIGR01509">
    <property type="entry name" value="HAD-SF-IA-v3"/>
    <property type="match status" value="1"/>
</dbReference>
<dbReference type="InterPro" id="IPR023198">
    <property type="entry name" value="PGP-like_dom2"/>
</dbReference>
<dbReference type="InterPro" id="IPR036412">
    <property type="entry name" value="HAD-like_sf"/>
</dbReference>
<dbReference type="SFLD" id="SFLDG01135">
    <property type="entry name" value="C1.5.6:_HAD__Beta-PGM__Phospha"/>
    <property type="match status" value="1"/>
</dbReference>
<dbReference type="InterPro" id="IPR023214">
    <property type="entry name" value="HAD_sf"/>
</dbReference>
<dbReference type="Gene3D" id="3.40.50.1000">
    <property type="entry name" value="HAD superfamily/HAD-like"/>
    <property type="match status" value="1"/>
</dbReference>
<dbReference type="SFLD" id="SFLDG01129">
    <property type="entry name" value="C1.5:_HAD__Beta-PGM__Phosphata"/>
    <property type="match status" value="1"/>
</dbReference>
<evidence type="ECO:0000313" key="2">
    <source>
        <dbReference type="Proteomes" id="UP000000393"/>
    </source>
</evidence>
<dbReference type="EMBL" id="CP002086">
    <property type="protein sequence ID" value="ADJ27701.1"/>
    <property type="molecule type" value="Genomic_DNA"/>
</dbReference>
<keyword evidence="1" id="KW-0378">Hydrolase</keyword>
<dbReference type="Pfam" id="PF00702">
    <property type="entry name" value="Hydrolase"/>
    <property type="match status" value="1"/>
</dbReference>
<dbReference type="PANTHER" id="PTHR42896:SF2">
    <property type="entry name" value="CBBY-LIKE PROTEIN"/>
    <property type="match status" value="1"/>
</dbReference>
<dbReference type="eggNOG" id="COG0637">
    <property type="taxonomic scope" value="Bacteria"/>
</dbReference>
<dbReference type="SFLD" id="SFLDF00035">
    <property type="entry name" value="phosphoglycolate_phosphatase"/>
    <property type="match status" value="1"/>
</dbReference>
<dbReference type="Proteomes" id="UP000000393">
    <property type="component" value="Chromosome"/>
</dbReference>
<dbReference type="InterPro" id="IPR044999">
    <property type="entry name" value="CbbY-like"/>
</dbReference>
<keyword evidence="2" id="KW-1185">Reference proteome</keyword>
<dbReference type="AlphaFoldDB" id="D8KBU0"/>
<dbReference type="STRING" id="105559.Nwat_0747"/>
<name>D8KBU0_NITWC</name>
<dbReference type="PANTHER" id="PTHR42896">
    <property type="entry name" value="XYLULOSE-1,5-BISPHOSPHATE (XUBP) PHOSPHATASE"/>
    <property type="match status" value="1"/>
</dbReference>
<accession>D8KBU0</accession>